<sequence>MIGLFLIGFEITFFLMKHEKIVWIQQSGMMLSGYLWLFSLLELFLANIVNSWMNQAFYHGSNLI</sequence>
<reference evidence="2 3" key="1">
    <citation type="submission" date="2018-10" db="EMBL/GenBank/DDBJ databases">
        <authorList>
            <person name="Ekblom R."/>
            <person name="Jareborg N."/>
        </authorList>
    </citation>
    <scope>NUCLEOTIDE SEQUENCE [LARGE SCALE GENOMIC DNA]</scope>
    <source>
        <tissue evidence="2">Muscle</tissue>
    </source>
</reference>
<keyword evidence="1" id="KW-0472">Membrane</keyword>
<comment type="caution">
    <text evidence="2">The sequence shown here is derived from an EMBL/GenBank/DDBJ whole genome shotgun (WGS) entry which is preliminary data.</text>
</comment>
<keyword evidence="1" id="KW-0812">Transmembrane</keyword>
<organism evidence="2 3">
    <name type="scientific">Gulo gulo</name>
    <name type="common">Wolverine</name>
    <name type="synonym">Gluton</name>
    <dbReference type="NCBI Taxonomy" id="48420"/>
    <lineage>
        <taxon>Eukaryota</taxon>
        <taxon>Metazoa</taxon>
        <taxon>Chordata</taxon>
        <taxon>Craniata</taxon>
        <taxon>Vertebrata</taxon>
        <taxon>Euteleostomi</taxon>
        <taxon>Mammalia</taxon>
        <taxon>Eutheria</taxon>
        <taxon>Laurasiatheria</taxon>
        <taxon>Carnivora</taxon>
        <taxon>Caniformia</taxon>
        <taxon>Musteloidea</taxon>
        <taxon>Mustelidae</taxon>
        <taxon>Guloninae</taxon>
        <taxon>Gulo</taxon>
    </lineage>
</organism>
<keyword evidence="3" id="KW-1185">Reference proteome</keyword>
<feature type="transmembrane region" description="Helical" evidence="1">
    <location>
        <begin position="34"/>
        <end position="53"/>
    </location>
</feature>
<dbReference type="Proteomes" id="UP000269945">
    <property type="component" value="Unassembled WGS sequence"/>
</dbReference>
<evidence type="ECO:0000313" key="3">
    <source>
        <dbReference type="Proteomes" id="UP000269945"/>
    </source>
</evidence>
<protein>
    <submittedName>
        <fullName evidence="2">Uncharacterized protein</fullName>
    </submittedName>
</protein>
<accession>A0A9X9LLR6</accession>
<gene>
    <name evidence="2" type="ORF">BN2614_LOCUS1</name>
</gene>
<keyword evidence="1" id="KW-1133">Transmembrane helix</keyword>
<evidence type="ECO:0000313" key="2">
    <source>
        <dbReference type="EMBL" id="VCW76422.1"/>
    </source>
</evidence>
<evidence type="ECO:0000256" key="1">
    <source>
        <dbReference type="SAM" id="Phobius"/>
    </source>
</evidence>
<dbReference type="AlphaFoldDB" id="A0A9X9LLR6"/>
<dbReference type="EMBL" id="CYRY02007328">
    <property type="protein sequence ID" value="VCW76422.1"/>
    <property type="molecule type" value="Genomic_DNA"/>
</dbReference>
<name>A0A9X9LLR6_GULGU</name>
<proteinExistence type="predicted"/>